<dbReference type="AlphaFoldDB" id="A0A8J8MEZ4"/>
<dbReference type="RefSeq" id="WP_212691655.1">
    <property type="nucleotide sequence ID" value="NZ_CP058561.1"/>
</dbReference>
<evidence type="ECO:0000313" key="6">
    <source>
        <dbReference type="EMBL" id="QUH31701.1"/>
    </source>
</evidence>
<evidence type="ECO:0000256" key="3">
    <source>
        <dbReference type="ARBA" id="ARBA00023004"/>
    </source>
</evidence>
<dbReference type="InterPro" id="IPR017941">
    <property type="entry name" value="Rieske_2Fe-2S"/>
</dbReference>
<dbReference type="Pfam" id="PF01266">
    <property type="entry name" value="DAO"/>
    <property type="match status" value="1"/>
</dbReference>
<gene>
    <name evidence="6" type="ORF">HYG85_23335</name>
</gene>
<dbReference type="Gene3D" id="3.50.50.60">
    <property type="entry name" value="FAD/NAD(P)-binding domain"/>
    <property type="match status" value="1"/>
</dbReference>
<reference evidence="6 7" key="1">
    <citation type="submission" date="2020-07" db="EMBL/GenBank/DDBJ databases">
        <title>Vallitalea guaymasensis genome.</title>
        <authorList>
            <person name="Postec A."/>
        </authorList>
    </citation>
    <scope>NUCLEOTIDE SEQUENCE [LARGE SCALE GENOMIC DNA]</scope>
    <source>
        <strain evidence="6 7">Ra1766G1</strain>
    </source>
</reference>
<dbReference type="EMBL" id="CP058561">
    <property type="protein sequence ID" value="QUH31701.1"/>
    <property type="molecule type" value="Genomic_DNA"/>
</dbReference>
<dbReference type="Gene3D" id="3.30.9.10">
    <property type="entry name" value="D-Amino Acid Oxidase, subunit A, domain 2"/>
    <property type="match status" value="1"/>
</dbReference>
<protein>
    <submittedName>
        <fullName evidence="6">FAD-dependent oxidoreductase</fullName>
    </submittedName>
</protein>
<dbReference type="GO" id="GO:0051537">
    <property type="term" value="F:2 iron, 2 sulfur cluster binding"/>
    <property type="evidence" value="ECO:0007669"/>
    <property type="project" value="UniProtKB-KW"/>
</dbReference>
<dbReference type="Pfam" id="PF00355">
    <property type="entry name" value="Rieske"/>
    <property type="match status" value="1"/>
</dbReference>
<dbReference type="GO" id="GO:0004497">
    <property type="term" value="F:monooxygenase activity"/>
    <property type="evidence" value="ECO:0007669"/>
    <property type="project" value="UniProtKB-ARBA"/>
</dbReference>
<organism evidence="6 7">
    <name type="scientific">Vallitalea guaymasensis</name>
    <dbReference type="NCBI Taxonomy" id="1185412"/>
    <lineage>
        <taxon>Bacteria</taxon>
        <taxon>Bacillati</taxon>
        <taxon>Bacillota</taxon>
        <taxon>Clostridia</taxon>
        <taxon>Lachnospirales</taxon>
        <taxon>Vallitaleaceae</taxon>
        <taxon>Vallitalea</taxon>
    </lineage>
</organism>
<sequence length="508" mass="57558">MYESDSYWIKSTPSTNYPTLEEDISVDCVVIGGGITGITTGLLLQQQGLKTIIIEKNKICLGTTGHTTGKITSGHNLIYSYLIDTFGKKLAKQYADANQQAIRFIIDTVKKYDIDCDLCIEPSYVYTTDKDNVIMINKELVAALSLGLPAEYVDLTDLPFGIEGGIRFLNQAQFHPRKYILELARIFEENGGTIYENTQAINIEPKNNIVTTTSNTITAKNIVIATHYPFYSKGHLYFAKMSPYTSYVVGASGHTKLKNGMYISCDRDTRSFRYLDTHNDRLLFIGGQSHKTGQSEDENYNFTILMDYINKLYNDVSIDYKWLAQDYITIDKVPYIGLLSNDYDNIFVGTGYGKWGMTNGTVAAMIIKDLITEGTNPWKDVFNPSRSFTLDSLRNMFADSVNTSGEFIASRFKNSKEEIENLKPTEGKVIKVDNITIGAYRDENNRLYLLDTTCPHMKCKVQFNDAEKTWDCPCHGSRFNYDGTFIDGPANRDLKKIELDTEYDYEKE</sequence>
<keyword evidence="4" id="KW-0411">Iron-sulfur</keyword>
<dbReference type="InterPro" id="IPR036922">
    <property type="entry name" value="Rieske_2Fe-2S_sf"/>
</dbReference>
<evidence type="ECO:0000256" key="1">
    <source>
        <dbReference type="ARBA" id="ARBA00022714"/>
    </source>
</evidence>
<dbReference type="Proteomes" id="UP000677305">
    <property type="component" value="Chromosome"/>
</dbReference>
<dbReference type="GO" id="GO:0005737">
    <property type="term" value="C:cytoplasm"/>
    <property type="evidence" value="ECO:0007669"/>
    <property type="project" value="TreeGrafter"/>
</dbReference>
<proteinExistence type="predicted"/>
<dbReference type="PANTHER" id="PTHR13847:SF274">
    <property type="entry name" value="RIESKE 2FE-2S IRON-SULFUR PROTEIN YHFW-RELATED"/>
    <property type="match status" value="1"/>
</dbReference>
<evidence type="ECO:0000256" key="2">
    <source>
        <dbReference type="ARBA" id="ARBA00022723"/>
    </source>
</evidence>
<evidence type="ECO:0000259" key="5">
    <source>
        <dbReference type="PROSITE" id="PS51296"/>
    </source>
</evidence>
<dbReference type="SUPFAM" id="SSF51905">
    <property type="entry name" value="FAD/NAD(P)-binding domain"/>
    <property type="match status" value="1"/>
</dbReference>
<dbReference type="InterPro" id="IPR038010">
    <property type="entry name" value="YhfW_C"/>
</dbReference>
<keyword evidence="7" id="KW-1185">Reference proteome</keyword>
<evidence type="ECO:0000313" key="7">
    <source>
        <dbReference type="Proteomes" id="UP000677305"/>
    </source>
</evidence>
<evidence type="ECO:0000256" key="4">
    <source>
        <dbReference type="ARBA" id="ARBA00023014"/>
    </source>
</evidence>
<keyword evidence="2" id="KW-0479">Metal-binding</keyword>
<feature type="domain" description="Rieske" evidence="5">
    <location>
        <begin position="422"/>
        <end position="508"/>
    </location>
</feature>
<dbReference type="SUPFAM" id="SSF50022">
    <property type="entry name" value="ISP domain"/>
    <property type="match status" value="1"/>
</dbReference>
<dbReference type="CDD" id="cd03477">
    <property type="entry name" value="Rieske_YhfW_C"/>
    <property type="match status" value="1"/>
</dbReference>
<dbReference type="Gene3D" id="2.102.10.10">
    <property type="entry name" value="Rieske [2Fe-2S] iron-sulphur domain"/>
    <property type="match status" value="1"/>
</dbReference>
<dbReference type="InterPro" id="IPR036188">
    <property type="entry name" value="FAD/NAD-bd_sf"/>
</dbReference>
<dbReference type="GO" id="GO:0016705">
    <property type="term" value="F:oxidoreductase activity, acting on paired donors, with incorporation or reduction of molecular oxygen"/>
    <property type="evidence" value="ECO:0007669"/>
    <property type="project" value="UniProtKB-ARBA"/>
</dbReference>
<name>A0A8J8MEZ4_9FIRM</name>
<accession>A0A8J8MEZ4</accession>
<keyword evidence="3" id="KW-0408">Iron</keyword>
<dbReference type="KEGG" id="vgu:HYG85_23335"/>
<dbReference type="GO" id="GO:0046872">
    <property type="term" value="F:metal ion binding"/>
    <property type="evidence" value="ECO:0007669"/>
    <property type="project" value="UniProtKB-KW"/>
</dbReference>
<keyword evidence="1" id="KW-0001">2Fe-2S</keyword>
<dbReference type="InterPro" id="IPR006076">
    <property type="entry name" value="FAD-dep_OxRdtase"/>
</dbReference>
<dbReference type="PROSITE" id="PS51296">
    <property type="entry name" value="RIESKE"/>
    <property type="match status" value="1"/>
</dbReference>
<dbReference type="PANTHER" id="PTHR13847">
    <property type="entry name" value="SARCOSINE DEHYDROGENASE-RELATED"/>
    <property type="match status" value="1"/>
</dbReference>